<evidence type="ECO:0000256" key="1">
    <source>
        <dbReference type="SAM" id="MobiDB-lite"/>
    </source>
</evidence>
<feature type="region of interest" description="Disordered" evidence="1">
    <location>
        <begin position="1"/>
        <end position="20"/>
    </location>
</feature>
<dbReference type="AlphaFoldDB" id="A0A0A9B545"/>
<accession>A0A0A9B545</accession>
<name>A0A0A9B545_ARUDO</name>
<feature type="compositionally biased region" description="Basic residues" evidence="1">
    <location>
        <begin position="10"/>
        <end position="20"/>
    </location>
</feature>
<evidence type="ECO:0000313" key="2">
    <source>
        <dbReference type="EMBL" id="JAD56295.1"/>
    </source>
</evidence>
<dbReference type="EMBL" id="GBRH01241600">
    <property type="protein sequence ID" value="JAD56295.1"/>
    <property type="molecule type" value="Transcribed_RNA"/>
</dbReference>
<protein>
    <submittedName>
        <fullName evidence="2">Uncharacterized protein</fullName>
    </submittedName>
</protein>
<proteinExistence type="predicted"/>
<sequence length="20" mass="2182">MSGCDLLGRHSVRKGTAHQE</sequence>
<reference evidence="2" key="1">
    <citation type="submission" date="2014-09" db="EMBL/GenBank/DDBJ databases">
        <authorList>
            <person name="Magalhaes I.L.F."/>
            <person name="Oliveira U."/>
            <person name="Santos F.R."/>
            <person name="Vidigal T.H.D.A."/>
            <person name="Brescovit A.D."/>
            <person name="Santos A.J."/>
        </authorList>
    </citation>
    <scope>NUCLEOTIDE SEQUENCE</scope>
    <source>
        <tissue evidence="2">Shoot tissue taken approximately 20 cm above the soil surface</tissue>
    </source>
</reference>
<reference evidence="2" key="2">
    <citation type="journal article" date="2015" name="Data Brief">
        <title>Shoot transcriptome of the giant reed, Arundo donax.</title>
        <authorList>
            <person name="Barrero R.A."/>
            <person name="Guerrero F.D."/>
            <person name="Moolhuijzen P."/>
            <person name="Goolsby J.A."/>
            <person name="Tidwell J."/>
            <person name="Bellgard S.E."/>
            <person name="Bellgard M.I."/>
        </authorList>
    </citation>
    <scope>NUCLEOTIDE SEQUENCE</scope>
    <source>
        <tissue evidence="2">Shoot tissue taken approximately 20 cm above the soil surface</tissue>
    </source>
</reference>
<organism evidence="2">
    <name type="scientific">Arundo donax</name>
    <name type="common">Giant reed</name>
    <name type="synonym">Donax arundinaceus</name>
    <dbReference type="NCBI Taxonomy" id="35708"/>
    <lineage>
        <taxon>Eukaryota</taxon>
        <taxon>Viridiplantae</taxon>
        <taxon>Streptophyta</taxon>
        <taxon>Embryophyta</taxon>
        <taxon>Tracheophyta</taxon>
        <taxon>Spermatophyta</taxon>
        <taxon>Magnoliopsida</taxon>
        <taxon>Liliopsida</taxon>
        <taxon>Poales</taxon>
        <taxon>Poaceae</taxon>
        <taxon>PACMAD clade</taxon>
        <taxon>Arundinoideae</taxon>
        <taxon>Arundineae</taxon>
        <taxon>Arundo</taxon>
    </lineage>
</organism>